<proteinExistence type="predicted"/>
<gene>
    <name evidence="2" type="ORF">WMO37_10620</name>
</gene>
<keyword evidence="1" id="KW-0472">Membrane</keyword>
<dbReference type="NCBIfam" id="TIGR00792">
    <property type="entry name" value="gph"/>
    <property type="match status" value="1"/>
</dbReference>
<dbReference type="Pfam" id="PF13347">
    <property type="entry name" value="MFS_2"/>
    <property type="match status" value="1"/>
</dbReference>
<accession>A0ABV1H700</accession>
<dbReference type="PANTHER" id="PTHR11328">
    <property type="entry name" value="MAJOR FACILITATOR SUPERFAMILY DOMAIN-CONTAINING PROTEIN"/>
    <property type="match status" value="1"/>
</dbReference>
<dbReference type="Gene3D" id="1.20.1250.20">
    <property type="entry name" value="MFS general substrate transporter like domains"/>
    <property type="match status" value="2"/>
</dbReference>
<feature type="transmembrane region" description="Helical" evidence="1">
    <location>
        <begin position="21"/>
        <end position="41"/>
    </location>
</feature>
<feature type="transmembrane region" description="Helical" evidence="1">
    <location>
        <begin position="194"/>
        <end position="213"/>
    </location>
</feature>
<organism evidence="2 3">
    <name type="scientific">Lachnospira intestinalis</name>
    <dbReference type="NCBI Taxonomy" id="3133158"/>
    <lineage>
        <taxon>Bacteria</taxon>
        <taxon>Bacillati</taxon>
        <taxon>Bacillota</taxon>
        <taxon>Clostridia</taxon>
        <taxon>Lachnospirales</taxon>
        <taxon>Lachnospiraceae</taxon>
        <taxon>Lachnospira</taxon>
    </lineage>
</organism>
<dbReference type="InterPro" id="IPR036259">
    <property type="entry name" value="MFS_trans_sf"/>
</dbReference>
<dbReference type="InterPro" id="IPR001927">
    <property type="entry name" value="Na/Gal_symport"/>
</dbReference>
<reference evidence="2" key="1">
    <citation type="submission" date="2024-03" db="EMBL/GenBank/DDBJ databases">
        <title>Human intestinal bacterial collection.</title>
        <authorList>
            <person name="Pauvert C."/>
            <person name="Hitch T.C.A."/>
            <person name="Clavel T."/>
        </authorList>
    </citation>
    <scope>NUCLEOTIDE SEQUENCE [LARGE SCALE GENOMIC DNA]</scope>
    <source>
        <strain evidence="2">CLA-AA-H89B</strain>
    </source>
</reference>
<feature type="transmembrane region" description="Helical" evidence="1">
    <location>
        <begin position="419"/>
        <end position="442"/>
    </location>
</feature>
<dbReference type="PANTHER" id="PTHR11328:SF24">
    <property type="entry name" value="MAJOR FACILITATOR SUPERFAMILY (MFS) PROFILE DOMAIN-CONTAINING PROTEIN"/>
    <property type="match status" value="1"/>
</dbReference>
<dbReference type="Proteomes" id="UP001546774">
    <property type="component" value="Unassembled WGS sequence"/>
</dbReference>
<dbReference type="CDD" id="cd17332">
    <property type="entry name" value="MFS_MelB_like"/>
    <property type="match status" value="1"/>
</dbReference>
<feature type="transmembrane region" description="Helical" evidence="1">
    <location>
        <begin position="387"/>
        <end position="407"/>
    </location>
</feature>
<feature type="transmembrane region" description="Helical" evidence="1">
    <location>
        <begin position="244"/>
        <end position="262"/>
    </location>
</feature>
<evidence type="ECO:0000256" key="1">
    <source>
        <dbReference type="SAM" id="Phobius"/>
    </source>
</evidence>
<feature type="transmembrane region" description="Helical" evidence="1">
    <location>
        <begin position="117"/>
        <end position="140"/>
    </location>
</feature>
<evidence type="ECO:0000313" key="2">
    <source>
        <dbReference type="EMBL" id="MEQ2555451.1"/>
    </source>
</evidence>
<feature type="transmembrane region" description="Helical" evidence="1">
    <location>
        <begin position="334"/>
        <end position="358"/>
    </location>
</feature>
<sequence>MKENNGKVKPFGMKDRLGYMFGDFGNDFTFILSTMFLLKFYTDVMGVSAAIVGLMMMAARFVDAVTDVTMGQIVDRSRPGKKGKFAPWIRRMCGPVALASFLMYATYFKGMPMGFKIFWMFFTYLLWGSICYTGVNIPYGSMASAISDNPTDRASLSNWRTIGATLAQTVIGVVLPLAVYYTDAAGNKVLSGEKMMIGALVCSIGAVICYMLCYHMTTERVKVEQNTQKFSFKELISEIAHNKALIGIIVCALLFLLAQLSLSNMNNYIYPNYFGNVSAMSLANLAGMVVILVLSTFIVKLSAKVGKKELSVIGSIISAAAFLILFFIHTDNVWVWIVLVLISSVGTAMFNMVIWAMITDVIDDSEVRTGVRQDGTIYSVYSFARKLGQACSSGISGVLLSIIGYTAATAHDPKVVDGIYNVTCLVPALGMILLFLALQFLYPLNKKRVEENAKILKERREAKVQ</sequence>
<dbReference type="EMBL" id="JBBMFS010000009">
    <property type="protein sequence ID" value="MEQ2555451.1"/>
    <property type="molecule type" value="Genomic_DNA"/>
</dbReference>
<feature type="transmembrane region" description="Helical" evidence="1">
    <location>
        <begin position="88"/>
        <end position="105"/>
    </location>
</feature>
<feature type="transmembrane region" description="Helical" evidence="1">
    <location>
        <begin position="282"/>
        <end position="303"/>
    </location>
</feature>
<keyword evidence="3" id="KW-1185">Reference proteome</keyword>
<dbReference type="InterPro" id="IPR039672">
    <property type="entry name" value="MFS_2"/>
</dbReference>
<keyword evidence="1" id="KW-0812">Transmembrane</keyword>
<evidence type="ECO:0000313" key="3">
    <source>
        <dbReference type="Proteomes" id="UP001546774"/>
    </source>
</evidence>
<protein>
    <submittedName>
        <fullName evidence="2">Glycoside-pentoside-hexuronide (GPH):cation symporter</fullName>
    </submittedName>
</protein>
<dbReference type="SUPFAM" id="SSF103473">
    <property type="entry name" value="MFS general substrate transporter"/>
    <property type="match status" value="1"/>
</dbReference>
<comment type="caution">
    <text evidence="2">The sequence shown here is derived from an EMBL/GenBank/DDBJ whole genome shotgun (WGS) entry which is preliminary data.</text>
</comment>
<feature type="transmembrane region" description="Helical" evidence="1">
    <location>
        <begin position="161"/>
        <end position="182"/>
    </location>
</feature>
<keyword evidence="1" id="KW-1133">Transmembrane helix</keyword>
<name>A0ABV1H700_9FIRM</name>
<feature type="transmembrane region" description="Helical" evidence="1">
    <location>
        <begin position="310"/>
        <end position="328"/>
    </location>
</feature>